<dbReference type="PANTHER" id="PTHR15498">
    <property type="entry name" value="T-CELL IMMUNOGLOBULIN AND MUCIN DOMAIN CONTAINING TIM"/>
    <property type="match status" value="1"/>
</dbReference>
<dbReference type="InterPro" id="IPR013783">
    <property type="entry name" value="Ig-like_fold"/>
</dbReference>
<name>G1PME1_MYOLU</name>
<dbReference type="AlphaFoldDB" id="G1PME1"/>
<dbReference type="FunCoup" id="G1PME1">
    <property type="interactions" value="289"/>
</dbReference>
<comment type="similarity">
    <text evidence="16">Belongs to the immunoglobulin superfamily. TIM family.</text>
</comment>
<comment type="function">
    <text evidence="15">Component of the Mediator complex, a coactivator involved in the regulated transcription of nearly all RNA polymerase II-dependent genes. Mediator functions as a bridge to convey information from gene-specific regulatory proteins to the basal RNA polymerase II transcription machinery. Mediator is recruited to promoters by direct interactions with regulatory proteins and serves as a scaffold for the assembly of a functional preinitiation complex with RNA polymerase II and the general transcription factors.</text>
</comment>
<evidence type="ECO:0000256" key="18">
    <source>
        <dbReference type="SAM" id="MobiDB-lite"/>
    </source>
</evidence>
<dbReference type="CDD" id="cd20982">
    <property type="entry name" value="IgV_TIM-3_like"/>
    <property type="match status" value="1"/>
</dbReference>
<evidence type="ECO:0000256" key="5">
    <source>
        <dbReference type="ARBA" id="ARBA00022729"/>
    </source>
</evidence>
<dbReference type="SUPFAM" id="SSF48726">
    <property type="entry name" value="Immunoglobulin"/>
    <property type="match status" value="1"/>
</dbReference>
<evidence type="ECO:0000256" key="12">
    <source>
        <dbReference type="ARBA" id="ARBA00023180"/>
    </source>
</evidence>
<evidence type="ECO:0000313" key="21">
    <source>
        <dbReference type="Ensembl" id="ENSMLUP00000012066.2"/>
    </source>
</evidence>
<dbReference type="Proteomes" id="UP000001074">
    <property type="component" value="Unassembled WGS sequence"/>
</dbReference>
<dbReference type="InterPro" id="IPR036179">
    <property type="entry name" value="Ig-like_dom_sf"/>
</dbReference>
<keyword evidence="5" id="KW-0732">Signal</keyword>
<dbReference type="FunFam" id="2.60.40.10:FF:000774">
    <property type="entry name" value="Hepatitis A virus cellular receptor 1"/>
    <property type="match status" value="1"/>
</dbReference>
<gene>
    <name evidence="21" type="primary">HAVCR2</name>
</gene>
<keyword evidence="4 19" id="KW-0812">Transmembrane</keyword>
<comment type="subcellular location">
    <subcellularLocation>
        <location evidence="2">Membrane</location>
        <topology evidence="2">Single-pass type I membrane protein</topology>
    </subcellularLocation>
    <subcellularLocation>
        <location evidence="1 17">Nucleus</location>
    </subcellularLocation>
</comment>
<dbReference type="EMBL" id="AAPE02018610">
    <property type="status" value="NOT_ANNOTATED_CDS"/>
    <property type="molecule type" value="Genomic_DNA"/>
</dbReference>
<keyword evidence="9" id="KW-1015">Disulfide bond</keyword>
<dbReference type="OMA" id="ISCHWTH"/>
<keyword evidence="13 17" id="KW-0539">Nucleus</keyword>
<dbReference type="GO" id="GO:0006357">
    <property type="term" value="P:regulation of transcription by RNA polymerase II"/>
    <property type="evidence" value="ECO:0007669"/>
    <property type="project" value="InterPro"/>
</dbReference>
<evidence type="ECO:0000256" key="4">
    <source>
        <dbReference type="ARBA" id="ARBA00022692"/>
    </source>
</evidence>
<feature type="domain" description="Ig-like" evidence="20">
    <location>
        <begin position="220"/>
        <end position="316"/>
    </location>
</feature>
<dbReference type="InterPro" id="IPR009244">
    <property type="entry name" value="Mediatior_Med7"/>
</dbReference>
<dbReference type="PANTHER" id="PTHR15498:SF73">
    <property type="entry name" value="HEPATITIS A VIRUS CELLULAR RECEPTOR 2"/>
    <property type="match status" value="1"/>
</dbReference>
<dbReference type="GeneTree" id="ENSGT00940000154444"/>
<keyword evidence="11 17" id="KW-0804">Transcription</keyword>
<evidence type="ECO:0000256" key="9">
    <source>
        <dbReference type="ARBA" id="ARBA00023157"/>
    </source>
</evidence>
<dbReference type="HOGENOM" id="CLU_517372_0_0_1"/>
<comment type="similarity">
    <text evidence="3 17">Belongs to the Mediator complex subunit 7 family.</text>
</comment>
<evidence type="ECO:0000256" key="13">
    <source>
        <dbReference type="ARBA" id="ARBA00023242"/>
    </source>
</evidence>
<sequence>MGEPQQVSALPPPPMQYIKEYTDENIQEGLAPKPPPPIKDSYMMFGNQFQCDDLIIRPLESQGIERLHPMQFDHKKELRKLNMSILINFLDLLDILIRSPGSIKREEKLEDLKLLFVHVHHLINEYRPHQARETLRVMMEVQKRQRLETAERFQKHLERVIEMIQNCLASLPDDLPHSEAGIRVKTEPMDADDSNNCTGQNEQERENSGSLEGSRTAEVGKNAYLPCHYSPTTSEDLVPMCWGRGPCPISQCTSTMLTTDGRRLKYQISSRYQLKGNVHKGDVSLTIENVTLADSGTYCCRIQFPGPMNDKKSNLELDIKPVAKVTPAGTPRRAFTTAFPRIFTTEEHGSAETQTLETLHDKNQTQISTLADELQDSGYKTTRISVYIGAGVTAGLALVLIFGALILKWYSHRKEKLQTSSLITLANLPPPSGLENTVAEGMRSRENIYTIEENLYELEDPSSDYCYVISG</sequence>
<dbReference type="GO" id="GO:0016592">
    <property type="term" value="C:mediator complex"/>
    <property type="evidence" value="ECO:0007669"/>
    <property type="project" value="InterPro"/>
</dbReference>
<evidence type="ECO:0000256" key="16">
    <source>
        <dbReference type="ARBA" id="ARBA00038203"/>
    </source>
</evidence>
<evidence type="ECO:0000256" key="19">
    <source>
        <dbReference type="SAM" id="Phobius"/>
    </source>
</evidence>
<evidence type="ECO:0000256" key="2">
    <source>
        <dbReference type="ARBA" id="ARBA00004479"/>
    </source>
</evidence>
<evidence type="ECO:0000256" key="14">
    <source>
        <dbReference type="ARBA" id="ARBA00023319"/>
    </source>
</evidence>
<evidence type="ECO:0000256" key="6">
    <source>
        <dbReference type="ARBA" id="ARBA00022989"/>
    </source>
</evidence>
<dbReference type="Pfam" id="PF07686">
    <property type="entry name" value="V-set"/>
    <property type="match status" value="1"/>
</dbReference>
<dbReference type="InterPro" id="IPR007110">
    <property type="entry name" value="Ig-like_dom"/>
</dbReference>
<dbReference type="SMART" id="SM00406">
    <property type="entry name" value="IGv"/>
    <property type="match status" value="1"/>
</dbReference>
<dbReference type="Pfam" id="PF05983">
    <property type="entry name" value="Med7"/>
    <property type="match status" value="1"/>
</dbReference>
<keyword evidence="8 19" id="KW-0472">Membrane</keyword>
<comment type="subunit">
    <text evidence="17">Component of the Mediator complex.</text>
</comment>
<keyword evidence="22" id="KW-1185">Reference proteome</keyword>
<keyword evidence="12" id="KW-0325">Glycoprotein</keyword>
<reference evidence="21 22" key="1">
    <citation type="journal article" date="2011" name="Nature">
        <title>A high-resolution map of human evolutionary constraint using 29 mammals.</title>
        <authorList>
            <person name="Lindblad-Toh K."/>
            <person name="Garber M."/>
            <person name="Zuk O."/>
            <person name="Lin M.F."/>
            <person name="Parker B.J."/>
            <person name="Washietl S."/>
            <person name="Kheradpour P."/>
            <person name="Ernst J."/>
            <person name="Jordan G."/>
            <person name="Mauceli E."/>
            <person name="Ward L.D."/>
            <person name="Lowe C.B."/>
            <person name="Holloway A.K."/>
            <person name="Clamp M."/>
            <person name="Gnerre S."/>
            <person name="Alfoldi J."/>
            <person name="Beal K."/>
            <person name="Chang J."/>
            <person name="Clawson H."/>
            <person name="Cuff J."/>
            <person name="Di Palma F."/>
            <person name="Fitzgerald S."/>
            <person name="Flicek P."/>
            <person name="Guttman M."/>
            <person name="Hubisz M.J."/>
            <person name="Jaffe D.B."/>
            <person name="Jungreis I."/>
            <person name="Kent W.J."/>
            <person name="Kostka D."/>
            <person name="Lara M."/>
            <person name="Martins A.L."/>
            <person name="Massingham T."/>
            <person name="Moltke I."/>
            <person name="Raney B.J."/>
            <person name="Rasmussen M.D."/>
            <person name="Robinson J."/>
            <person name="Stark A."/>
            <person name="Vilella A.J."/>
            <person name="Wen J."/>
            <person name="Xie X."/>
            <person name="Zody M.C."/>
            <person name="Baldwin J."/>
            <person name="Bloom T."/>
            <person name="Chin C.W."/>
            <person name="Heiman D."/>
            <person name="Nicol R."/>
            <person name="Nusbaum C."/>
            <person name="Young S."/>
            <person name="Wilkinson J."/>
            <person name="Worley K.C."/>
            <person name="Kovar C.L."/>
            <person name="Muzny D.M."/>
            <person name="Gibbs R.A."/>
            <person name="Cree A."/>
            <person name="Dihn H.H."/>
            <person name="Fowler G."/>
            <person name="Jhangiani S."/>
            <person name="Joshi V."/>
            <person name="Lee S."/>
            <person name="Lewis L.R."/>
            <person name="Nazareth L.V."/>
            <person name="Okwuonu G."/>
            <person name="Santibanez J."/>
            <person name="Warren W.C."/>
            <person name="Mardis E.R."/>
            <person name="Weinstock G.M."/>
            <person name="Wilson R.K."/>
            <person name="Delehaunty K."/>
            <person name="Dooling D."/>
            <person name="Fronik C."/>
            <person name="Fulton L."/>
            <person name="Fulton B."/>
            <person name="Graves T."/>
            <person name="Minx P."/>
            <person name="Sodergren E."/>
            <person name="Birney E."/>
            <person name="Margulies E.H."/>
            <person name="Herrero J."/>
            <person name="Green E.D."/>
            <person name="Haussler D."/>
            <person name="Siepel A."/>
            <person name="Goldman N."/>
            <person name="Pollard K.S."/>
            <person name="Pedersen J.S."/>
            <person name="Lander E.S."/>
            <person name="Kellis M."/>
        </authorList>
    </citation>
    <scope>NUCLEOTIDE SEQUENCE [LARGE SCALE GENOMIC DNA]</scope>
</reference>
<feature type="transmembrane region" description="Helical" evidence="19">
    <location>
        <begin position="384"/>
        <end position="407"/>
    </location>
</feature>
<evidence type="ECO:0000256" key="15">
    <source>
        <dbReference type="ARBA" id="ARBA00025687"/>
    </source>
</evidence>
<dbReference type="Ensembl" id="ENSMLUT00000013263.2">
    <property type="protein sequence ID" value="ENSMLUP00000012066.2"/>
    <property type="gene ID" value="ENSMLUG00000013259.2"/>
</dbReference>
<evidence type="ECO:0000256" key="8">
    <source>
        <dbReference type="ARBA" id="ARBA00023136"/>
    </source>
</evidence>
<dbReference type="eggNOG" id="KOG0570">
    <property type="taxonomic scope" value="Eukaryota"/>
</dbReference>
<evidence type="ECO:0000256" key="17">
    <source>
        <dbReference type="RuleBase" id="RU364060"/>
    </source>
</evidence>
<keyword evidence="14" id="KW-0393">Immunoglobulin domain</keyword>
<dbReference type="SMART" id="SM00409">
    <property type="entry name" value="IG"/>
    <property type="match status" value="1"/>
</dbReference>
<dbReference type="Gene3D" id="2.60.40.10">
    <property type="entry name" value="Immunoglobulins"/>
    <property type="match status" value="1"/>
</dbReference>
<dbReference type="GO" id="GO:0016020">
    <property type="term" value="C:membrane"/>
    <property type="evidence" value="ECO:0007669"/>
    <property type="project" value="UniProtKB-SubCell"/>
</dbReference>
<dbReference type="InterPro" id="IPR013106">
    <property type="entry name" value="Ig_V-set"/>
</dbReference>
<proteinExistence type="inferred from homology"/>
<dbReference type="PROSITE" id="PS50835">
    <property type="entry name" value="IG_LIKE"/>
    <property type="match status" value="1"/>
</dbReference>
<keyword evidence="6 19" id="KW-1133">Transmembrane helix</keyword>
<dbReference type="GO" id="GO:0003712">
    <property type="term" value="F:transcription coregulator activity"/>
    <property type="evidence" value="ECO:0007669"/>
    <property type="project" value="InterPro"/>
</dbReference>
<dbReference type="Gene3D" id="6.10.140.200">
    <property type="match status" value="1"/>
</dbReference>
<dbReference type="InterPro" id="IPR003599">
    <property type="entry name" value="Ig_sub"/>
</dbReference>
<dbReference type="InterPro" id="IPR044888">
    <property type="entry name" value="Mediatior_Med7_sf"/>
</dbReference>
<dbReference type="SUPFAM" id="SSF140718">
    <property type="entry name" value="Mediator hinge subcomplex-like"/>
    <property type="match status" value="1"/>
</dbReference>
<reference evidence="21" key="2">
    <citation type="submission" date="2025-08" db="UniProtKB">
        <authorList>
            <consortium name="Ensembl"/>
        </authorList>
    </citation>
    <scope>IDENTIFICATION</scope>
</reference>
<reference evidence="21" key="3">
    <citation type="submission" date="2025-09" db="UniProtKB">
        <authorList>
            <consortium name="Ensembl"/>
        </authorList>
    </citation>
    <scope>IDENTIFICATION</scope>
</reference>
<dbReference type="EMBL" id="AAPE02018609">
    <property type="status" value="NOT_ANNOTATED_CDS"/>
    <property type="molecule type" value="Genomic_DNA"/>
</dbReference>
<dbReference type="STRING" id="59463.ENSMLUP00000012066"/>
<accession>G1PME1</accession>
<evidence type="ECO:0000256" key="11">
    <source>
        <dbReference type="ARBA" id="ARBA00023163"/>
    </source>
</evidence>
<organism evidence="21 22">
    <name type="scientific">Myotis lucifugus</name>
    <name type="common">Little brown bat</name>
    <dbReference type="NCBI Taxonomy" id="59463"/>
    <lineage>
        <taxon>Eukaryota</taxon>
        <taxon>Metazoa</taxon>
        <taxon>Chordata</taxon>
        <taxon>Craniata</taxon>
        <taxon>Vertebrata</taxon>
        <taxon>Euteleostomi</taxon>
        <taxon>Mammalia</taxon>
        <taxon>Eutheria</taxon>
        <taxon>Laurasiatheria</taxon>
        <taxon>Chiroptera</taxon>
        <taxon>Yangochiroptera</taxon>
        <taxon>Vespertilionidae</taxon>
        <taxon>Myotis</taxon>
    </lineage>
</organism>
<keyword evidence="10 17" id="KW-0010">Activator</keyword>
<feature type="region of interest" description="Disordered" evidence="18">
    <location>
        <begin position="185"/>
        <end position="215"/>
    </location>
</feature>
<evidence type="ECO:0000256" key="10">
    <source>
        <dbReference type="ARBA" id="ARBA00023159"/>
    </source>
</evidence>
<evidence type="ECO:0000259" key="20">
    <source>
        <dbReference type="PROSITE" id="PS50835"/>
    </source>
</evidence>
<dbReference type="InterPro" id="IPR051669">
    <property type="entry name" value="Immune_Mod/Transcr_Coactivator"/>
</dbReference>
<evidence type="ECO:0000313" key="22">
    <source>
        <dbReference type="Proteomes" id="UP000001074"/>
    </source>
</evidence>
<evidence type="ECO:0000256" key="1">
    <source>
        <dbReference type="ARBA" id="ARBA00004123"/>
    </source>
</evidence>
<protein>
    <recommendedName>
        <fullName evidence="17">Mediator of RNA polymerase II transcription subunit 7</fullName>
    </recommendedName>
</protein>
<evidence type="ECO:0000256" key="7">
    <source>
        <dbReference type="ARBA" id="ARBA00023015"/>
    </source>
</evidence>
<dbReference type="InterPro" id="IPR037212">
    <property type="entry name" value="Med7/Med21-like"/>
</dbReference>
<evidence type="ECO:0000256" key="3">
    <source>
        <dbReference type="ARBA" id="ARBA00009994"/>
    </source>
</evidence>
<dbReference type="InParanoid" id="G1PME1"/>
<keyword evidence="7 17" id="KW-0805">Transcription regulation</keyword>